<sequence>RETIYNRPGDEAMHAVINRYLERIQWMQRMSWNNDTDAPQYKEYEQFTGLTITQGSDVTNGFNLGVSYEGMSIGIDHSTRTFKSTETTETWKEIIKITVPPRSELIFYQKRFDFRDEITFTNDAWGTETNIGTWGQYSPFTTKVTSVYIMAEEYYTRSGPLPEGPGWAVADTVVLASRPVSTRMRENVTQRARNVLADMGL</sequence>
<protein>
    <submittedName>
        <fullName evidence="1">Uncharacterized protein</fullName>
    </submittedName>
</protein>
<feature type="non-terminal residue" evidence="1">
    <location>
        <position position="1"/>
    </location>
</feature>
<reference evidence="1" key="1">
    <citation type="submission" date="2023-03" db="EMBL/GenBank/DDBJ databases">
        <title>Massive genome expansion in bonnet fungi (Mycena s.s.) driven by repeated elements and novel gene families across ecological guilds.</title>
        <authorList>
            <consortium name="Lawrence Berkeley National Laboratory"/>
            <person name="Harder C.B."/>
            <person name="Miyauchi S."/>
            <person name="Viragh M."/>
            <person name="Kuo A."/>
            <person name="Thoen E."/>
            <person name="Andreopoulos B."/>
            <person name="Lu D."/>
            <person name="Skrede I."/>
            <person name="Drula E."/>
            <person name="Henrissat B."/>
            <person name="Morin E."/>
            <person name="Kohler A."/>
            <person name="Barry K."/>
            <person name="LaButti K."/>
            <person name="Morin E."/>
            <person name="Salamov A."/>
            <person name="Lipzen A."/>
            <person name="Mereny Z."/>
            <person name="Hegedus B."/>
            <person name="Baldrian P."/>
            <person name="Stursova M."/>
            <person name="Weitz H."/>
            <person name="Taylor A."/>
            <person name="Grigoriev I.V."/>
            <person name="Nagy L.G."/>
            <person name="Martin F."/>
            <person name="Kauserud H."/>
        </authorList>
    </citation>
    <scope>NUCLEOTIDE SEQUENCE</scope>
    <source>
        <strain evidence="1">CBHHK200</strain>
    </source>
</reference>
<organism evidence="1 2">
    <name type="scientific">Mycena alexandri</name>
    <dbReference type="NCBI Taxonomy" id="1745969"/>
    <lineage>
        <taxon>Eukaryota</taxon>
        <taxon>Fungi</taxon>
        <taxon>Dikarya</taxon>
        <taxon>Basidiomycota</taxon>
        <taxon>Agaricomycotina</taxon>
        <taxon>Agaricomycetes</taxon>
        <taxon>Agaricomycetidae</taxon>
        <taxon>Agaricales</taxon>
        <taxon>Marasmiineae</taxon>
        <taxon>Mycenaceae</taxon>
        <taxon>Mycena</taxon>
    </lineage>
</organism>
<dbReference type="SUPFAM" id="SSF56973">
    <property type="entry name" value="Aerolisin/ETX pore-forming domain"/>
    <property type="match status" value="1"/>
</dbReference>
<keyword evidence="2" id="KW-1185">Reference proteome</keyword>
<name>A0AAD6SFR4_9AGAR</name>
<dbReference type="Proteomes" id="UP001218188">
    <property type="component" value="Unassembled WGS sequence"/>
</dbReference>
<dbReference type="AlphaFoldDB" id="A0AAD6SFR4"/>
<proteinExistence type="predicted"/>
<evidence type="ECO:0000313" key="2">
    <source>
        <dbReference type="Proteomes" id="UP001218188"/>
    </source>
</evidence>
<gene>
    <name evidence="1" type="ORF">C8F04DRAFT_968662</name>
</gene>
<dbReference type="EMBL" id="JARJCM010000166">
    <property type="protein sequence ID" value="KAJ7024642.1"/>
    <property type="molecule type" value="Genomic_DNA"/>
</dbReference>
<comment type="caution">
    <text evidence="1">The sequence shown here is derived from an EMBL/GenBank/DDBJ whole genome shotgun (WGS) entry which is preliminary data.</text>
</comment>
<accession>A0AAD6SFR4</accession>
<evidence type="ECO:0000313" key="1">
    <source>
        <dbReference type="EMBL" id="KAJ7024642.1"/>
    </source>
</evidence>